<proteinExistence type="predicted"/>
<dbReference type="Proteomes" id="UP000010552">
    <property type="component" value="Unassembled WGS sequence"/>
</dbReference>
<protein>
    <submittedName>
        <fullName evidence="2">Uncharacterized protein</fullName>
    </submittedName>
</protein>
<keyword evidence="3" id="KW-1185">Reference proteome</keyword>
<reference evidence="3" key="1">
    <citation type="journal article" date="2013" name="Science">
        <title>Comparative analysis of bat genomes provides insight into the evolution of flight and immunity.</title>
        <authorList>
            <person name="Zhang G."/>
            <person name="Cowled C."/>
            <person name="Shi Z."/>
            <person name="Huang Z."/>
            <person name="Bishop-Lilly K.A."/>
            <person name="Fang X."/>
            <person name="Wynne J.W."/>
            <person name="Xiong Z."/>
            <person name="Baker M.L."/>
            <person name="Zhao W."/>
            <person name="Tachedjian M."/>
            <person name="Zhu Y."/>
            <person name="Zhou P."/>
            <person name="Jiang X."/>
            <person name="Ng J."/>
            <person name="Yang L."/>
            <person name="Wu L."/>
            <person name="Xiao J."/>
            <person name="Feng Y."/>
            <person name="Chen Y."/>
            <person name="Sun X."/>
            <person name="Zhang Y."/>
            <person name="Marsh G.A."/>
            <person name="Crameri G."/>
            <person name="Broder C.C."/>
            <person name="Frey K.G."/>
            <person name="Wang L.F."/>
            <person name="Wang J."/>
        </authorList>
    </citation>
    <scope>NUCLEOTIDE SEQUENCE [LARGE SCALE GENOMIC DNA]</scope>
</reference>
<evidence type="ECO:0000313" key="2">
    <source>
        <dbReference type="EMBL" id="ELK12681.1"/>
    </source>
</evidence>
<sequence length="231" mass="24743">MALSQPPPGPGADTLLRGVTCLISKCAFSQLSRRKPLALLLREHVRKRLFIYLPKGLNAEPGFSQSCLNLSRTAPFSTSDEPVAGSSFDEPVMAGFSDARFVGVPTVRESGRRGGGRLVGGRSSRMSGSLTAESVGPPHRDVVHPLLGKITAESQRNCSLWCSENADFPCHRNISCIQKCPRLWGVGGGKDIREGDVNRVKRLHVGRPRTAGTGRDPWAAHTGSGPPSVPV</sequence>
<dbReference type="InParanoid" id="L5KP17"/>
<gene>
    <name evidence="2" type="ORF">PAL_GLEAN10021991</name>
</gene>
<accession>L5KP17</accession>
<evidence type="ECO:0000313" key="3">
    <source>
        <dbReference type="Proteomes" id="UP000010552"/>
    </source>
</evidence>
<feature type="region of interest" description="Disordered" evidence="1">
    <location>
        <begin position="207"/>
        <end position="231"/>
    </location>
</feature>
<evidence type="ECO:0000256" key="1">
    <source>
        <dbReference type="SAM" id="MobiDB-lite"/>
    </source>
</evidence>
<name>L5KP17_PTEAL</name>
<feature type="compositionally biased region" description="Low complexity" evidence="1">
    <location>
        <begin position="120"/>
        <end position="129"/>
    </location>
</feature>
<dbReference type="EMBL" id="KB030660">
    <property type="protein sequence ID" value="ELK12681.1"/>
    <property type="molecule type" value="Genomic_DNA"/>
</dbReference>
<dbReference type="AlphaFoldDB" id="L5KP17"/>
<organism evidence="2 3">
    <name type="scientific">Pteropus alecto</name>
    <name type="common">Black flying fox</name>
    <dbReference type="NCBI Taxonomy" id="9402"/>
    <lineage>
        <taxon>Eukaryota</taxon>
        <taxon>Metazoa</taxon>
        <taxon>Chordata</taxon>
        <taxon>Craniata</taxon>
        <taxon>Vertebrata</taxon>
        <taxon>Euteleostomi</taxon>
        <taxon>Mammalia</taxon>
        <taxon>Eutheria</taxon>
        <taxon>Laurasiatheria</taxon>
        <taxon>Chiroptera</taxon>
        <taxon>Yinpterochiroptera</taxon>
        <taxon>Pteropodoidea</taxon>
        <taxon>Pteropodidae</taxon>
        <taxon>Pteropodinae</taxon>
        <taxon>Pteropus</taxon>
    </lineage>
</organism>
<feature type="region of interest" description="Disordered" evidence="1">
    <location>
        <begin position="112"/>
        <end position="137"/>
    </location>
</feature>